<comment type="caution">
    <text evidence="9">The sequence shown here is derived from an EMBL/GenBank/DDBJ whole genome shotgun (WGS) entry which is preliminary data.</text>
</comment>
<dbReference type="Proteomes" id="UP000025171">
    <property type="component" value="Unassembled WGS sequence"/>
</dbReference>
<dbReference type="InterPro" id="IPR050321">
    <property type="entry name" value="Glycosyltr_2/OpgH_subfam"/>
</dbReference>
<feature type="transmembrane region" description="Helical" evidence="7">
    <location>
        <begin position="402"/>
        <end position="426"/>
    </location>
</feature>
<keyword evidence="6 7" id="KW-0472">Membrane</keyword>
<comment type="subcellular location">
    <subcellularLocation>
        <location evidence="1">Membrane</location>
        <topology evidence="1">Multi-pass membrane protein</topology>
    </subcellularLocation>
</comment>
<evidence type="ECO:0000256" key="7">
    <source>
        <dbReference type="SAM" id="Phobius"/>
    </source>
</evidence>
<keyword evidence="5 7" id="KW-1133">Transmembrane helix</keyword>
<feature type="transmembrane region" description="Helical" evidence="7">
    <location>
        <begin position="48"/>
        <end position="68"/>
    </location>
</feature>
<protein>
    <submittedName>
        <fullName evidence="9">Glycosyltransferase</fullName>
    </submittedName>
</protein>
<dbReference type="OrthoDB" id="7431422at2"/>
<evidence type="ECO:0000259" key="8">
    <source>
        <dbReference type="Pfam" id="PF13632"/>
    </source>
</evidence>
<dbReference type="Pfam" id="PF13632">
    <property type="entry name" value="Glyco_trans_2_3"/>
    <property type="match status" value="1"/>
</dbReference>
<keyword evidence="4 7" id="KW-0812">Transmembrane</keyword>
<evidence type="ECO:0000256" key="4">
    <source>
        <dbReference type="ARBA" id="ARBA00022692"/>
    </source>
</evidence>
<dbReference type="AlphaFoldDB" id="A0A059FQF3"/>
<dbReference type="STRING" id="1280950.HJO_07007"/>
<evidence type="ECO:0000256" key="2">
    <source>
        <dbReference type="ARBA" id="ARBA00022676"/>
    </source>
</evidence>
<gene>
    <name evidence="9" type="ORF">HJO_07007</name>
</gene>
<dbReference type="eggNOG" id="COG1215">
    <property type="taxonomic scope" value="Bacteria"/>
</dbReference>
<dbReference type="PATRIC" id="fig|1280950.3.peg.1404"/>
<sequence>MGFSRSHPEGSAIVAITPGQRGALRRVFVLIGLAGLLAPIMLVRGALAAGLFIFGATIAFRLAMVLSASRSRPAQQVRDADQVLYPVYTILIALKDEAATAPQLARAIAALDYPADRIDLKLLVETGDDDTHAALRAEDWPIGTELLVLPPGLPQTKPRALNYGLARAKGAYVVVYDAEDRPDPAQLRAAAEAFARDPAGLACVQAPLVGTHAGHNWLAGQWALEYAIQFSLILPALARFRLPIALGGTSNHFRRARLVESGGWDAWNVTEDADLGLRLARLGMQVGVISPPTEEAPPNRIPVWLGQRSRWLKGYLQTWFVLMRHPRASARQMGVGGFAAMQLTLGASVLSAFVHGPWALWCLVCVISPDLSLGPVGAGLLAASYGASLVTGLLAPRPKQAGYGFVLLTAPFYWPLQTIAMMRAVYGLLRMPHYWAKTPHAPV</sequence>
<feature type="transmembrane region" description="Helical" evidence="7">
    <location>
        <begin position="23"/>
        <end position="42"/>
    </location>
</feature>
<proteinExistence type="predicted"/>
<keyword evidence="3 9" id="KW-0808">Transferase</keyword>
<feature type="transmembrane region" description="Helical" evidence="7">
    <location>
        <begin position="333"/>
        <end position="354"/>
    </location>
</feature>
<dbReference type="PANTHER" id="PTHR43867:SF2">
    <property type="entry name" value="CELLULOSE SYNTHASE CATALYTIC SUBUNIT A [UDP-FORMING]"/>
    <property type="match status" value="1"/>
</dbReference>
<evidence type="ECO:0000256" key="3">
    <source>
        <dbReference type="ARBA" id="ARBA00022679"/>
    </source>
</evidence>
<keyword evidence="2" id="KW-0328">Glycosyltransferase</keyword>
<feature type="transmembrane region" description="Helical" evidence="7">
    <location>
        <begin position="374"/>
        <end position="395"/>
    </location>
</feature>
<name>A0A059FQF3_9PROT</name>
<dbReference type="InterPro" id="IPR001173">
    <property type="entry name" value="Glyco_trans_2-like"/>
</dbReference>
<evidence type="ECO:0000256" key="6">
    <source>
        <dbReference type="ARBA" id="ARBA00023136"/>
    </source>
</evidence>
<dbReference type="GO" id="GO:0016020">
    <property type="term" value="C:membrane"/>
    <property type="evidence" value="ECO:0007669"/>
    <property type="project" value="UniProtKB-SubCell"/>
</dbReference>
<dbReference type="GO" id="GO:0016757">
    <property type="term" value="F:glycosyltransferase activity"/>
    <property type="evidence" value="ECO:0007669"/>
    <property type="project" value="UniProtKB-KW"/>
</dbReference>
<dbReference type="PANTHER" id="PTHR43867">
    <property type="entry name" value="CELLULOSE SYNTHASE CATALYTIC SUBUNIT A [UDP-FORMING]"/>
    <property type="match status" value="1"/>
</dbReference>
<dbReference type="SUPFAM" id="SSF53448">
    <property type="entry name" value="Nucleotide-diphospho-sugar transferases"/>
    <property type="match status" value="1"/>
</dbReference>
<dbReference type="RefSeq" id="WP_162173791.1">
    <property type="nucleotide sequence ID" value="NZ_ARYK01000003.1"/>
</dbReference>
<organism evidence="9 10">
    <name type="scientific">Hyphomonas johnsonii MHS-2</name>
    <dbReference type="NCBI Taxonomy" id="1280950"/>
    <lineage>
        <taxon>Bacteria</taxon>
        <taxon>Pseudomonadati</taxon>
        <taxon>Pseudomonadota</taxon>
        <taxon>Alphaproteobacteria</taxon>
        <taxon>Hyphomonadales</taxon>
        <taxon>Hyphomonadaceae</taxon>
        <taxon>Hyphomonas</taxon>
    </lineage>
</organism>
<evidence type="ECO:0000313" key="10">
    <source>
        <dbReference type="Proteomes" id="UP000025171"/>
    </source>
</evidence>
<keyword evidence="10" id="KW-1185">Reference proteome</keyword>
<evidence type="ECO:0000256" key="1">
    <source>
        <dbReference type="ARBA" id="ARBA00004141"/>
    </source>
</evidence>
<evidence type="ECO:0000313" key="9">
    <source>
        <dbReference type="EMBL" id="KCZ92683.1"/>
    </source>
</evidence>
<evidence type="ECO:0000256" key="5">
    <source>
        <dbReference type="ARBA" id="ARBA00022989"/>
    </source>
</evidence>
<dbReference type="EMBL" id="ARYK01000003">
    <property type="protein sequence ID" value="KCZ92683.1"/>
    <property type="molecule type" value="Genomic_DNA"/>
</dbReference>
<feature type="domain" description="Glycosyltransferase 2-like" evidence="8">
    <location>
        <begin position="172"/>
        <end position="365"/>
    </location>
</feature>
<dbReference type="InterPro" id="IPR029044">
    <property type="entry name" value="Nucleotide-diphossugar_trans"/>
</dbReference>
<reference evidence="9 10" key="1">
    <citation type="journal article" date="2014" name="Antonie Van Leeuwenhoek">
        <title>Hyphomonas beringensis sp. nov. and Hyphomonas chukchiensis sp. nov., isolated from surface seawater of the Bering Sea and Chukchi Sea.</title>
        <authorList>
            <person name="Li C."/>
            <person name="Lai Q."/>
            <person name="Li G."/>
            <person name="Dong C."/>
            <person name="Wang J."/>
            <person name="Liao Y."/>
            <person name="Shao Z."/>
        </authorList>
    </citation>
    <scope>NUCLEOTIDE SEQUENCE [LARGE SCALE GENOMIC DNA]</scope>
    <source>
        <strain evidence="9 10">MHS-2</strain>
    </source>
</reference>
<dbReference type="Gene3D" id="3.90.550.10">
    <property type="entry name" value="Spore Coat Polysaccharide Biosynthesis Protein SpsA, Chain A"/>
    <property type="match status" value="1"/>
</dbReference>
<accession>A0A059FQF3</accession>